<evidence type="ECO:0000256" key="1">
    <source>
        <dbReference type="SAM" id="MobiDB-lite"/>
    </source>
</evidence>
<feature type="region of interest" description="Disordered" evidence="1">
    <location>
        <begin position="28"/>
        <end position="53"/>
    </location>
</feature>
<protein>
    <submittedName>
        <fullName evidence="2">Uncharacterized protein</fullName>
    </submittedName>
</protein>
<name>A0A1B6I017_9HEMI</name>
<proteinExistence type="predicted"/>
<organism evidence="2">
    <name type="scientific">Homalodisca liturata</name>
    <dbReference type="NCBI Taxonomy" id="320908"/>
    <lineage>
        <taxon>Eukaryota</taxon>
        <taxon>Metazoa</taxon>
        <taxon>Ecdysozoa</taxon>
        <taxon>Arthropoda</taxon>
        <taxon>Hexapoda</taxon>
        <taxon>Insecta</taxon>
        <taxon>Pterygota</taxon>
        <taxon>Neoptera</taxon>
        <taxon>Paraneoptera</taxon>
        <taxon>Hemiptera</taxon>
        <taxon>Auchenorrhyncha</taxon>
        <taxon>Membracoidea</taxon>
        <taxon>Cicadellidae</taxon>
        <taxon>Cicadellinae</taxon>
        <taxon>Proconiini</taxon>
        <taxon>Homalodisca</taxon>
    </lineage>
</organism>
<gene>
    <name evidence="2" type="ORF">g.58253</name>
</gene>
<feature type="compositionally biased region" description="Acidic residues" evidence="1">
    <location>
        <begin position="28"/>
        <end position="37"/>
    </location>
</feature>
<evidence type="ECO:0000313" key="2">
    <source>
        <dbReference type="EMBL" id="JAS80269.1"/>
    </source>
</evidence>
<dbReference type="EMBL" id="GECU01027437">
    <property type="protein sequence ID" value="JAS80269.1"/>
    <property type="molecule type" value="Transcribed_RNA"/>
</dbReference>
<sequence length="172" mass="19643">MSMDNEGENEIRRFLEMPSSEIGLDLSDLSEDDDVVDTDPLYQPTLSVSESESDLDLDCNTLLLEEVSDLDIVEEQNLPGPSRVISKRKKTTSNVNRKKNKIERKKLFKPKVKSKNQSNKNEGVNINKTKYTHSWTSTDFIPQVFEFDNSESGVVDSDTFSENCSELYCFEK</sequence>
<reference evidence="2" key="1">
    <citation type="submission" date="2015-11" db="EMBL/GenBank/DDBJ databases">
        <title>De novo transcriptome assembly of four potential Pierce s Disease insect vectors from Arizona vineyards.</title>
        <authorList>
            <person name="Tassone E.E."/>
        </authorList>
    </citation>
    <scope>NUCLEOTIDE SEQUENCE</scope>
</reference>
<dbReference type="AlphaFoldDB" id="A0A1B6I017"/>
<feature type="non-terminal residue" evidence="2">
    <location>
        <position position="172"/>
    </location>
</feature>
<accession>A0A1B6I017</accession>
<feature type="compositionally biased region" description="Low complexity" evidence="1">
    <location>
        <begin position="38"/>
        <end position="50"/>
    </location>
</feature>